<evidence type="ECO:0000313" key="7">
    <source>
        <dbReference type="EMBL" id="MFC5549966.1"/>
    </source>
</evidence>
<dbReference type="Gene3D" id="1.10.287.950">
    <property type="entry name" value="Methyl-accepting chemotaxis protein"/>
    <property type="match status" value="1"/>
</dbReference>
<dbReference type="Pfam" id="PF00015">
    <property type="entry name" value="MCPsignal"/>
    <property type="match status" value="1"/>
</dbReference>
<proteinExistence type="inferred from homology"/>
<dbReference type="PANTHER" id="PTHR43531">
    <property type="entry name" value="PROTEIN ICFG"/>
    <property type="match status" value="1"/>
</dbReference>
<dbReference type="InterPro" id="IPR024478">
    <property type="entry name" value="HlyB_4HB_MCP"/>
</dbReference>
<dbReference type="PROSITE" id="PS50111">
    <property type="entry name" value="CHEMOTAXIS_TRANSDUC_2"/>
    <property type="match status" value="1"/>
</dbReference>
<dbReference type="InterPro" id="IPR047347">
    <property type="entry name" value="YvaQ-like_sensor"/>
</dbReference>
<organism evidence="7 8">
    <name type="scientific">Massilia aerilata</name>
    <dbReference type="NCBI Taxonomy" id="453817"/>
    <lineage>
        <taxon>Bacteria</taxon>
        <taxon>Pseudomonadati</taxon>
        <taxon>Pseudomonadota</taxon>
        <taxon>Betaproteobacteria</taxon>
        <taxon>Burkholderiales</taxon>
        <taxon>Oxalobacteraceae</taxon>
        <taxon>Telluria group</taxon>
        <taxon>Massilia</taxon>
    </lineage>
</organism>
<dbReference type="SMART" id="SM00304">
    <property type="entry name" value="HAMP"/>
    <property type="match status" value="1"/>
</dbReference>
<evidence type="ECO:0000256" key="3">
    <source>
        <dbReference type="PROSITE-ProRule" id="PRU00284"/>
    </source>
</evidence>
<dbReference type="CDD" id="cd11386">
    <property type="entry name" value="MCP_signal"/>
    <property type="match status" value="1"/>
</dbReference>
<feature type="domain" description="Methyl-accepting transducer" evidence="5">
    <location>
        <begin position="270"/>
        <end position="499"/>
    </location>
</feature>
<evidence type="ECO:0000313" key="8">
    <source>
        <dbReference type="Proteomes" id="UP001596086"/>
    </source>
</evidence>
<keyword evidence="1" id="KW-0488">Methylation</keyword>
<dbReference type="EMBL" id="JBHSMZ010000010">
    <property type="protein sequence ID" value="MFC5549966.1"/>
    <property type="molecule type" value="Genomic_DNA"/>
</dbReference>
<comment type="caution">
    <text evidence="7">The sequence shown here is derived from an EMBL/GenBank/DDBJ whole genome shotgun (WGS) entry which is preliminary data.</text>
</comment>
<keyword evidence="4" id="KW-0472">Membrane</keyword>
<accession>A0ABW0S107</accession>
<dbReference type="InterPro" id="IPR003660">
    <property type="entry name" value="HAMP_dom"/>
</dbReference>
<keyword evidence="8" id="KW-1185">Reference proteome</keyword>
<evidence type="ECO:0000256" key="2">
    <source>
        <dbReference type="ARBA" id="ARBA00029447"/>
    </source>
</evidence>
<dbReference type="InterPro" id="IPR004090">
    <property type="entry name" value="Chemotax_Me-accpt_rcpt"/>
</dbReference>
<name>A0ABW0S107_9BURK</name>
<reference evidence="8" key="1">
    <citation type="journal article" date="2019" name="Int. J. Syst. Evol. Microbiol.">
        <title>The Global Catalogue of Microorganisms (GCM) 10K type strain sequencing project: providing services to taxonomists for standard genome sequencing and annotation.</title>
        <authorList>
            <consortium name="The Broad Institute Genomics Platform"/>
            <consortium name="The Broad Institute Genome Sequencing Center for Infectious Disease"/>
            <person name="Wu L."/>
            <person name="Ma J."/>
        </authorList>
    </citation>
    <scope>NUCLEOTIDE SEQUENCE [LARGE SCALE GENOMIC DNA]</scope>
    <source>
        <strain evidence="8">CGMCC 4.5798</strain>
    </source>
</reference>
<evidence type="ECO:0000259" key="5">
    <source>
        <dbReference type="PROSITE" id="PS50111"/>
    </source>
</evidence>
<keyword evidence="4" id="KW-1133">Transmembrane helix</keyword>
<dbReference type="Pfam" id="PF12729">
    <property type="entry name" value="4HB_MCP_1"/>
    <property type="match status" value="1"/>
</dbReference>
<gene>
    <name evidence="7" type="ORF">ACFPO9_15725</name>
</gene>
<dbReference type="Gene3D" id="6.10.340.10">
    <property type="match status" value="1"/>
</dbReference>
<feature type="transmembrane region" description="Helical" evidence="4">
    <location>
        <begin position="192"/>
        <end position="211"/>
    </location>
</feature>
<dbReference type="CDD" id="cd19411">
    <property type="entry name" value="MCP2201-like_sensor"/>
    <property type="match status" value="1"/>
</dbReference>
<dbReference type="InterPro" id="IPR004089">
    <property type="entry name" value="MCPsignal_dom"/>
</dbReference>
<dbReference type="PRINTS" id="PR00260">
    <property type="entry name" value="CHEMTRNSDUCR"/>
</dbReference>
<dbReference type="Pfam" id="PF00672">
    <property type="entry name" value="HAMP"/>
    <property type="match status" value="1"/>
</dbReference>
<evidence type="ECO:0000256" key="4">
    <source>
        <dbReference type="SAM" id="Phobius"/>
    </source>
</evidence>
<evidence type="ECO:0000256" key="1">
    <source>
        <dbReference type="ARBA" id="ARBA00022481"/>
    </source>
</evidence>
<dbReference type="PANTHER" id="PTHR43531:SF14">
    <property type="entry name" value="METHYL-ACCEPTING CHEMOTAXIS PROTEIN I-RELATED"/>
    <property type="match status" value="1"/>
</dbReference>
<dbReference type="PROSITE" id="PS50885">
    <property type="entry name" value="HAMP"/>
    <property type="match status" value="1"/>
</dbReference>
<dbReference type="Proteomes" id="UP001596086">
    <property type="component" value="Unassembled WGS sequence"/>
</dbReference>
<protein>
    <submittedName>
        <fullName evidence="7">Methyl-accepting chemotaxis protein</fullName>
    </submittedName>
</protein>
<feature type="domain" description="HAMP" evidence="6">
    <location>
        <begin position="213"/>
        <end position="265"/>
    </location>
</feature>
<keyword evidence="3" id="KW-0807">Transducer</keyword>
<dbReference type="SUPFAM" id="SSF58104">
    <property type="entry name" value="Methyl-accepting chemotaxis protein (MCP) signaling domain"/>
    <property type="match status" value="1"/>
</dbReference>
<dbReference type="SMART" id="SM00283">
    <property type="entry name" value="MA"/>
    <property type="match status" value="1"/>
</dbReference>
<keyword evidence="4" id="KW-0812">Transmembrane</keyword>
<comment type="similarity">
    <text evidence="2">Belongs to the methyl-accepting chemotaxis (MCP) protein family.</text>
</comment>
<dbReference type="InterPro" id="IPR051310">
    <property type="entry name" value="MCP_chemotaxis"/>
</dbReference>
<evidence type="ECO:0000259" key="6">
    <source>
        <dbReference type="PROSITE" id="PS50885"/>
    </source>
</evidence>
<dbReference type="RefSeq" id="WP_379772059.1">
    <property type="nucleotide sequence ID" value="NZ_JBHSMZ010000010.1"/>
</dbReference>
<dbReference type="CDD" id="cd06225">
    <property type="entry name" value="HAMP"/>
    <property type="match status" value="1"/>
</dbReference>
<sequence>MQVRNLKIGVRLGCAFALVLALAVALTAIGAQRLQQVVDATDAMDAAARKNRLADLWHADSRVNRALIDARLRATDAADLKEINARMKANSAEISRIQQEIASLVASADGKAMLAEIGVRRKVYVAARDEVFALKDGGAAGQDEVLRLAESKMLPAVLAYDEAVRRLSAHQTRIFDGVRTHVAEMAGSGRRLLAAFGALAVLLGAMLAWWLTRSITVPLRQAVALANAVARGDLSTRVEVASSDEAGELMAALKVMNDRLNALVTQVRGGADSISTAAVQVAAGNLDLSGRTEQQAGALEESASALEQLTGTVRNNADNARQGSELAAGASGVAVRGGVVVEQVVATMGEIDDSARRIVDIIAVIDGIAFQTNILALNAAVEAARAGEQGRGFAVVAGEVRTLAQRSALAAKEIKALINASVEKVGKGSRLVGEAGATMQEVVASVQRVTGIMSEISSASREQSIGIEQVNGAIAQMDRVTQQNAALVEQAAAATGAMQEQARSLAQSVSVFKLDTGARPAPARIQVP</sequence>